<dbReference type="PROSITE" id="PS50089">
    <property type="entry name" value="ZF_RING_2"/>
    <property type="match status" value="1"/>
</dbReference>
<keyword evidence="2" id="KW-0862">Zinc</keyword>
<dbReference type="PANTHER" id="PTHR24202">
    <property type="entry name" value="E3 UBIQUITIN-PROTEIN LIGASE MIB2"/>
    <property type="match status" value="1"/>
</dbReference>
<dbReference type="Gene3D" id="1.25.40.20">
    <property type="entry name" value="Ankyrin repeat-containing domain"/>
    <property type="match status" value="2"/>
</dbReference>
<dbReference type="InterPro" id="IPR002110">
    <property type="entry name" value="Ankyrin_rpt"/>
</dbReference>
<organism evidence="7 8">
    <name type="scientific">Penaeus vannamei</name>
    <name type="common">Whiteleg shrimp</name>
    <name type="synonym">Litopenaeus vannamei</name>
    <dbReference type="NCBI Taxonomy" id="6689"/>
    <lineage>
        <taxon>Eukaryota</taxon>
        <taxon>Metazoa</taxon>
        <taxon>Ecdysozoa</taxon>
        <taxon>Arthropoda</taxon>
        <taxon>Crustacea</taxon>
        <taxon>Multicrustacea</taxon>
        <taxon>Malacostraca</taxon>
        <taxon>Eumalacostraca</taxon>
        <taxon>Eucarida</taxon>
        <taxon>Decapoda</taxon>
        <taxon>Dendrobranchiata</taxon>
        <taxon>Penaeoidea</taxon>
        <taxon>Penaeidae</taxon>
        <taxon>Penaeus</taxon>
    </lineage>
</organism>
<evidence type="ECO:0000256" key="1">
    <source>
        <dbReference type="ARBA" id="ARBA00022771"/>
    </source>
</evidence>
<dbReference type="Proteomes" id="UP000283509">
    <property type="component" value="Unassembled WGS sequence"/>
</dbReference>
<keyword evidence="1 4" id="KW-0863">Zinc-finger</keyword>
<dbReference type="GO" id="GO:0005737">
    <property type="term" value="C:cytoplasm"/>
    <property type="evidence" value="ECO:0007669"/>
    <property type="project" value="TreeGrafter"/>
</dbReference>
<feature type="non-terminal residue" evidence="7">
    <location>
        <position position="1"/>
    </location>
</feature>
<dbReference type="Pfam" id="PF13920">
    <property type="entry name" value="zf-C3HC4_3"/>
    <property type="match status" value="1"/>
</dbReference>
<feature type="repeat" description="ANK" evidence="3">
    <location>
        <begin position="19"/>
        <end position="43"/>
    </location>
</feature>
<protein>
    <submittedName>
        <fullName evidence="7">E3 ubiquitin-protein ligase MIB2</fullName>
    </submittedName>
</protein>
<reference evidence="7 8" key="1">
    <citation type="submission" date="2018-04" db="EMBL/GenBank/DDBJ databases">
        <authorList>
            <person name="Zhang X."/>
            <person name="Yuan J."/>
            <person name="Li F."/>
            <person name="Xiang J."/>
        </authorList>
    </citation>
    <scope>NUCLEOTIDE SEQUENCE [LARGE SCALE GENOMIC DNA]</scope>
    <source>
        <tissue evidence="7">Muscle</tissue>
    </source>
</reference>
<feature type="compositionally biased region" description="Polar residues" evidence="5">
    <location>
        <begin position="587"/>
        <end position="596"/>
    </location>
</feature>
<evidence type="ECO:0000313" key="8">
    <source>
        <dbReference type="Proteomes" id="UP000283509"/>
    </source>
</evidence>
<evidence type="ECO:0000259" key="6">
    <source>
        <dbReference type="PROSITE" id="PS50089"/>
    </source>
</evidence>
<dbReference type="AlphaFoldDB" id="A0A3R7PM68"/>
<feature type="region of interest" description="Disordered" evidence="5">
    <location>
        <begin position="390"/>
        <end position="423"/>
    </location>
</feature>
<keyword evidence="1 4" id="KW-0479">Metal-binding</keyword>
<dbReference type="STRING" id="6689.A0A3R7PM68"/>
<accession>A0A3R7PM68</accession>
<evidence type="ECO:0000256" key="2">
    <source>
        <dbReference type="ARBA" id="ARBA00022833"/>
    </source>
</evidence>
<keyword evidence="3" id="KW-0040">ANK repeat</keyword>
<dbReference type="Pfam" id="PF12796">
    <property type="entry name" value="Ank_2"/>
    <property type="match status" value="1"/>
</dbReference>
<feature type="compositionally biased region" description="Low complexity" evidence="5">
    <location>
        <begin position="209"/>
        <end position="224"/>
    </location>
</feature>
<proteinExistence type="predicted"/>
<evidence type="ECO:0000256" key="4">
    <source>
        <dbReference type="PROSITE-ProRule" id="PRU00175"/>
    </source>
</evidence>
<evidence type="ECO:0000256" key="3">
    <source>
        <dbReference type="PROSITE-ProRule" id="PRU00023"/>
    </source>
</evidence>
<dbReference type="EMBL" id="QCYY01001657">
    <property type="protein sequence ID" value="ROT76469.1"/>
    <property type="molecule type" value="Genomic_DNA"/>
</dbReference>
<dbReference type="InterPro" id="IPR036770">
    <property type="entry name" value="Ankyrin_rpt-contain_sf"/>
</dbReference>
<sequence length="596" mass="64796">AAEKLVLRSRQFVDVRKDDGFAALHLAALNGHRQVAETLITLGQASVDITNNKKQTPLLLAVSQGHCGVVELLVDSNADVRACDEDGDTALHLALLKNSTTTHAHPSHAPTITQILNNISQRGFENKVSLAVACYLVQKGCSITVANSRSKTPLDLINDTNTIDLLQSYSTQASSADTMARVDMDLKALDLAAESIRHGSSVGGGILDGPASSSSSAESPSGNSFAGGNNKPQSVSQPVSPAKSQGEQVMVPGTSEPMNNCDIEKQIVETKDECSICLECPATVRFQPCGHCVTCEDCSTRVKKCFQCHAVVLTKMAGQSLAKLGSHPRRDCATWRPRSQRLRRLIAAASAWSAVVALPSSVVTEHVSSAPRHLRLATCPFFYHTPKQLKHSDRSRVPEEDERGNRTPPFACSEGGPRDPQRVSSYKNPAFVISLQLHPSNGSHGCFLCVRGVYGPRFLLRPLRQTLRRRSSLWEVPEGITVLPDGVILRWTSDRASYRFAERPSEGEPFRRRASRRASVRHISRVRQHSGLAFRRSLSLRPHAASGPASRPPVAPSGSKISFRKVLANAIKKPKKALKAFCRRKQGPSSRSSLDD</sequence>
<evidence type="ECO:0000313" key="7">
    <source>
        <dbReference type="EMBL" id="ROT76469.1"/>
    </source>
</evidence>
<comment type="caution">
    <text evidence="7">The sequence shown here is derived from an EMBL/GenBank/DDBJ whole genome shotgun (WGS) entry which is preliminary data.</text>
</comment>
<reference evidence="7 8" key="2">
    <citation type="submission" date="2019-01" db="EMBL/GenBank/DDBJ databases">
        <title>The decoding of complex shrimp genome reveals the adaptation for benthos swimmer, frequently molting mechanism and breeding impact on genome.</title>
        <authorList>
            <person name="Sun Y."/>
            <person name="Gao Y."/>
            <person name="Yu Y."/>
        </authorList>
    </citation>
    <scope>NUCLEOTIDE SEQUENCE [LARGE SCALE GENOMIC DNA]</scope>
    <source>
        <tissue evidence="7">Muscle</tissue>
    </source>
</reference>
<dbReference type="PANTHER" id="PTHR24202:SF4">
    <property type="entry name" value="E3 UBIQUITIN-PROTEIN LIGASE MIB2-RELATED"/>
    <property type="match status" value="1"/>
</dbReference>
<dbReference type="Gene3D" id="3.30.40.10">
    <property type="entry name" value="Zinc/RING finger domain, C3HC4 (zinc finger)"/>
    <property type="match status" value="1"/>
</dbReference>
<feature type="domain" description="RING-type" evidence="6">
    <location>
        <begin position="274"/>
        <end position="309"/>
    </location>
</feature>
<dbReference type="GO" id="GO:0016567">
    <property type="term" value="P:protein ubiquitination"/>
    <property type="evidence" value="ECO:0007669"/>
    <property type="project" value="TreeGrafter"/>
</dbReference>
<dbReference type="OrthoDB" id="2122982at2759"/>
<feature type="compositionally biased region" description="Basic residues" evidence="5">
    <location>
        <begin position="577"/>
        <end position="586"/>
    </location>
</feature>
<dbReference type="InterPro" id="IPR001841">
    <property type="entry name" value="Znf_RING"/>
</dbReference>
<feature type="region of interest" description="Disordered" evidence="5">
    <location>
        <begin position="202"/>
        <end position="256"/>
    </location>
</feature>
<feature type="repeat" description="ANK" evidence="3">
    <location>
        <begin position="53"/>
        <end position="85"/>
    </location>
</feature>
<dbReference type="SUPFAM" id="SSF48403">
    <property type="entry name" value="Ankyrin repeat"/>
    <property type="match status" value="1"/>
</dbReference>
<dbReference type="SMART" id="SM00248">
    <property type="entry name" value="ANK"/>
    <property type="match status" value="3"/>
</dbReference>
<dbReference type="PROSITE" id="PS50088">
    <property type="entry name" value="ANK_REPEAT"/>
    <property type="match status" value="2"/>
</dbReference>
<dbReference type="InterPro" id="IPR013083">
    <property type="entry name" value="Znf_RING/FYVE/PHD"/>
</dbReference>
<dbReference type="GO" id="GO:0008270">
    <property type="term" value="F:zinc ion binding"/>
    <property type="evidence" value="ECO:0007669"/>
    <property type="project" value="UniProtKB-KW"/>
</dbReference>
<dbReference type="CDD" id="cd16726">
    <property type="entry name" value="RING-HC_MIB2_rpt1"/>
    <property type="match status" value="1"/>
</dbReference>
<name>A0A3R7PM68_PENVA</name>
<feature type="compositionally biased region" description="Polar residues" evidence="5">
    <location>
        <begin position="226"/>
        <end position="247"/>
    </location>
</feature>
<keyword evidence="8" id="KW-1185">Reference proteome</keyword>
<dbReference type="PROSITE" id="PS50297">
    <property type="entry name" value="ANK_REP_REGION"/>
    <property type="match status" value="2"/>
</dbReference>
<feature type="region of interest" description="Disordered" evidence="5">
    <location>
        <begin position="577"/>
        <end position="596"/>
    </location>
</feature>
<gene>
    <name evidence="7" type="ORF">C7M84_004934</name>
</gene>
<evidence type="ECO:0000256" key="5">
    <source>
        <dbReference type="SAM" id="MobiDB-lite"/>
    </source>
</evidence>